<feature type="domain" description="BOD1/SHG1" evidence="2">
    <location>
        <begin position="17"/>
        <end position="114"/>
    </location>
</feature>
<name>A0A2S2PJ86_SCHGA</name>
<dbReference type="PANTHER" id="PTHR31532:SF10">
    <property type="entry name" value="BIORIENTATION OF CHROMOSOMES IN CELL DIVISION PROTEIN 1-LIKE 1"/>
    <property type="match status" value="1"/>
</dbReference>
<feature type="compositionally biased region" description="Basic and acidic residues" evidence="1">
    <location>
        <begin position="313"/>
        <end position="329"/>
    </location>
</feature>
<dbReference type="GO" id="GO:0051301">
    <property type="term" value="P:cell division"/>
    <property type="evidence" value="ECO:0007669"/>
    <property type="project" value="UniProtKB-KW"/>
</dbReference>
<keyword evidence="3" id="KW-0132">Cell division</keyword>
<dbReference type="AlphaFoldDB" id="A0A2S2PJ86"/>
<feature type="compositionally biased region" description="Basic residues" evidence="1">
    <location>
        <begin position="210"/>
        <end position="220"/>
    </location>
</feature>
<evidence type="ECO:0000256" key="1">
    <source>
        <dbReference type="SAM" id="MobiDB-lite"/>
    </source>
</evidence>
<reference evidence="3" key="1">
    <citation type="submission" date="2018-04" db="EMBL/GenBank/DDBJ databases">
        <title>Transcriptome of Schizaphis graminum biotype I.</title>
        <authorList>
            <person name="Scully E.D."/>
            <person name="Geib S.M."/>
            <person name="Palmer N.A."/>
            <person name="Koch K."/>
            <person name="Bradshaw J."/>
            <person name="Heng-Moss T."/>
            <person name="Sarath G."/>
        </authorList>
    </citation>
    <scope>NUCLEOTIDE SEQUENCE</scope>
</reference>
<feature type="compositionally biased region" description="Basic and acidic residues" evidence="1">
    <location>
        <begin position="487"/>
        <end position="498"/>
    </location>
</feature>
<feature type="compositionally biased region" description="Low complexity" evidence="1">
    <location>
        <begin position="374"/>
        <end position="390"/>
    </location>
</feature>
<feature type="compositionally biased region" description="Basic residues" evidence="1">
    <location>
        <begin position="462"/>
        <end position="481"/>
    </location>
</feature>
<feature type="compositionally biased region" description="Low complexity" evidence="1">
    <location>
        <begin position="436"/>
        <end position="461"/>
    </location>
</feature>
<feature type="compositionally biased region" description="Basic and acidic residues" evidence="1">
    <location>
        <begin position="168"/>
        <end position="208"/>
    </location>
</feature>
<keyword evidence="3" id="KW-0131">Cell cycle</keyword>
<dbReference type="PANTHER" id="PTHR31532">
    <property type="entry name" value="BIORIENTATION OF CHROMOSOMES IN CELL DIVISION 1 FAMILY MEMBER"/>
    <property type="match status" value="1"/>
</dbReference>
<protein>
    <submittedName>
        <fullName evidence="3">Biorientation of chromosomes in cell division protein 1</fullName>
    </submittedName>
</protein>
<dbReference type="Pfam" id="PF05205">
    <property type="entry name" value="COMPASS-Shg1"/>
    <property type="match status" value="1"/>
</dbReference>
<evidence type="ECO:0000259" key="2">
    <source>
        <dbReference type="Pfam" id="PF05205"/>
    </source>
</evidence>
<feature type="compositionally biased region" description="Basic and acidic residues" evidence="1">
    <location>
        <begin position="391"/>
        <end position="400"/>
    </location>
</feature>
<feature type="compositionally biased region" description="Polar residues" evidence="1">
    <location>
        <begin position="221"/>
        <end position="230"/>
    </location>
</feature>
<feature type="compositionally biased region" description="Low complexity" evidence="1">
    <location>
        <begin position="298"/>
        <end position="310"/>
    </location>
</feature>
<feature type="region of interest" description="Disordered" evidence="1">
    <location>
        <begin position="157"/>
        <end position="247"/>
    </location>
</feature>
<feature type="compositionally biased region" description="Polar residues" evidence="1">
    <location>
        <begin position="406"/>
        <end position="422"/>
    </location>
</feature>
<organism evidence="3">
    <name type="scientific">Schizaphis graminum</name>
    <name type="common">Green bug aphid</name>
    <dbReference type="NCBI Taxonomy" id="13262"/>
    <lineage>
        <taxon>Eukaryota</taxon>
        <taxon>Metazoa</taxon>
        <taxon>Ecdysozoa</taxon>
        <taxon>Arthropoda</taxon>
        <taxon>Hexapoda</taxon>
        <taxon>Insecta</taxon>
        <taxon>Pterygota</taxon>
        <taxon>Neoptera</taxon>
        <taxon>Paraneoptera</taxon>
        <taxon>Hemiptera</taxon>
        <taxon>Sternorrhyncha</taxon>
        <taxon>Aphidomorpha</taxon>
        <taxon>Aphidoidea</taxon>
        <taxon>Aphididae</taxon>
        <taxon>Aphidini</taxon>
        <taxon>Schizaphis</taxon>
    </lineage>
</organism>
<sequence>MEQKNDMLGVEDIVFMLLETLKSNGTFDEIRRHCVTDIDAKPTYQNWKQRIESNVNKFLSKVKYTPELNKNTVREQLRKHLLDGHEIQDIEEGADRILIQVLAPRTLNIFEAKIAVVVDEYLGIKNDAPPIELNSLKESSMNSINVSNIENSTVYHPKIGADNIPCDKTQKDDRKDLRSYKKEKSSSLCKEPKLLNGNRTDDKNDTGRSLKQKSSQHKNKTSASYKPKSSINHKSNKQDNKKNNSCKEVVDKSKEVVNKSKGVNKLKDIVDKFKDFSKLKDIVNKSKDMVDKSKDKSFLSTNANSNSSSHKSNRTDTKRTKRSLEDKKKLSSLCKEPKLLNNNRSDDESNAGGSSKQKSTLHKNKSSSFDKSKSLSSNNNNSKTDNTSTDVVDKSKDKSLSKNSTFTDVDNSKIKSLSRNTGSSTIIDKSKDKSSSKISSSTDINNSKNKFLTKNSTYSSHKSNHNHSKRLKLSQPAKKKLPINNKNVEETKSKKPEWNDFQSSDITNDEQDAANVLLSMSSISYESSHTKIITENSFPISKTLKTPKIENVDQKKILPSSDNDDIKDNSRLKSNNLKTSQLQNTVKSVSIPVGHLTNKKVCSVDIESNEVCVPVIDNVSINIMCEKLEQKSNNDTDIIINDSANTLSKQILHEEIEKNSVKVLNGDKSHYSFKGFSEAETIPCKNYKLLKNAIKTLQVEINNYDMINDGFKGFNSVETYPCKHRDIVYAELIKLKDSKSSSDFIGFSEEDAQLSIGHTYVIQQLELAKKQNNVDNRQENIKCGGNGNTFNEVMAEYLYKSKNDNVTTSKEIYSKPINDTKKDCPSVNNNHNHDNWVVQQEMKYKLLPVKVKLERLDYRFNNAKRVSDSSKVPI</sequence>
<dbReference type="GO" id="GO:0031297">
    <property type="term" value="P:replication fork processing"/>
    <property type="evidence" value="ECO:0007669"/>
    <property type="project" value="TreeGrafter"/>
</dbReference>
<dbReference type="EMBL" id="GGMR01016891">
    <property type="protein sequence ID" value="MBY29510.1"/>
    <property type="molecule type" value="Transcribed_RNA"/>
</dbReference>
<feature type="region of interest" description="Disordered" evidence="1">
    <location>
        <begin position="289"/>
        <end position="505"/>
    </location>
</feature>
<gene>
    <name evidence="3" type="primary">bod1</name>
    <name evidence="3" type="ORF">g.72802</name>
</gene>
<accession>A0A2S2PJ86</accession>
<proteinExistence type="predicted"/>
<dbReference type="InterPro" id="IPR055264">
    <property type="entry name" value="BOD1/SHG1_dom"/>
</dbReference>
<evidence type="ECO:0000313" key="3">
    <source>
        <dbReference type="EMBL" id="MBY29510.1"/>
    </source>
</evidence>
<dbReference type="GO" id="GO:0048188">
    <property type="term" value="C:Set1C/COMPASS complex"/>
    <property type="evidence" value="ECO:0007669"/>
    <property type="project" value="TreeGrafter"/>
</dbReference>